<name>A0ABQ3HZ08_9SPHI</name>
<evidence type="ECO:0000313" key="1">
    <source>
        <dbReference type="EMBL" id="GHE38105.1"/>
    </source>
</evidence>
<reference evidence="2" key="1">
    <citation type="journal article" date="2019" name="Int. J. Syst. Evol. Microbiol.">
        <title>The Global Catalogue of Microorganisms (GCM) 10K type strain sequencing project: providing services to taxonomists for standard genome sequencing and annotation.</title>
        <authorList>
            <consortium name="The Broad Institute Genomics Platform"/>
            <consortium name="The Broad Institute Genome Sequencing Center for Infectious Disease"/>
            <person name="Wu L."/>
            <person name="Ma J."/>
        </authorList>
    </citation>
    <scope>NUCLEOTIDE SEQUENCE [LARGE SCALE GENOMIC DNA]</scope>
    <source>
        <strain evidence="2">CGMCC 1.12966</strain>
    </source>
</reference>
<organism evidence="1 2">
    <name type="scientific">Sphingobacterium griseoflavum</name>
    <dbReference type="NCBI Taxonomy" id="1474952"/>
    <lineage>
        <taxon>Bacteria</taxon>
        <taxon>Pseudomonadati</taxon>
        <taxon>Bacteroidota</taxon>
        <taxon>Sphingobacteriia</taxon>
        <taxon>Sphingobacteriales</taxon>
        <taxon>Sphingobacteriaceae</taxon>
        <taxon>Sphingobacterium</taxon>
    </lineage>
</organism>
<comment type="caution">
    <text evidence="1">The sequence shown here is derived from an EMBL/GenBank/DDBJ whole genome shotgun (WGS) entry which is preliminary data.</text>
</comment>
<dbReference type="EMBL" id="BNAF01000007">
    <property type="protein sequence ID" value="GHE38105.1"/>
    <property type="molecule type" value="Genomic_DNA"/>
</dbReference>
<protein>
    <submittedName>
        <fullName evidence="1">Uncharacterized protein</fullName>
    </submittedName>
</protein>
<evidence type="ECO:0000313" key="2">
    <source>
        <dbReference type="Proteomes" id="UP000620550"/>
    </source>
</evidence>
<gene>
    <name evidence="1" type="ORF">GCM10017764_21830</name>
</gene>
<accession>A0ABQ3HZ08</accession>
<sequence length="347" mass="41154">MEMDDVKISRKKPMYPVGTGLAKYLRLYQRDAKLPVAYKDLLNFSETVPVMDKYGQDTFWETPLYPPHAVDQLYEGLKVVYAILKASGNIRIVEHKIIDRIEYCAFGNTRPFRIRIINRLNDVYDYFYIKQADASRIYGLELEEILSPNQVNYLVDRETLVEEHIVGIPGDVFSKSNIINPDYNQTRIAKEFVKFNERCIISLLGDMRAYNFVMQITPDFDDFQFRIRAIDFDQQFYEGNSKVYMPQYFKENLPYVKLAMNHLNEKTVLQYQQEERSSIVHRVRSERHRIKDLRDASQLQQLSTKENIMQLREGYALFYENEAYYKCRSMTDIVELNVKNVIRQVKL</sequence>
<proteinExistence type="predicted"/>
<keyword evidence="2" id="KW-1185">Reference proteome</keyword>
<dbReference type="RefSeq" id="WP_189626686.1">
    <property type="nucleotide sequence ID" value="NZ_BNAF01000007.1"/>
</dbReference>
<dbReference type="Proteomes" id="UP000620550">
    <property type="component" value="Unassembled WGS sequence"/>
</dbReference>